<organism evidence="1 2">
    <name type="scientific">Favolaschia claudopus</name>
    <dbReference type="NCBI Taxonomy" id="2862362"/>
    <lineage>
        <taxon>Eukaryota</taxon>
        <taxon>Fungi</taxon>
        <taxon>Dikarya</taxon>
        <taxon>Basidiomycota</taxon>
        <taxon>Agaricomycotina</taxon>
        <taxon>Agaricomycetes</taxon>
        <taxon>Agaricomycetidae</taxon>
        <taxon>Agaricales</taxon>
        <taxon>Marasmiineae</taxon>
        <taxon>Mycenaceae</taxon>
        <taxon>Favolaschia</taxon>
    </lineage>
</organism>
<evidence type="ECO:0000313" key="1">
    <source>
        <dbReference type="EMBL" id="KAK7013280.1"/>
    </source>
</evidence>
<evidence type="ECO:0000313" key="2">
    <source>
        <dbReference type="Proteomes" id="UP001362999"/>
    </source>
</evidence>
<accession>A0AAW0AK41</accession>
<keyword evidence="2" id="KW-1185">Reference proteome</keyword>
<protein>
    <submittedName>
        <fullName evidence="1">Uncharacterized protein</fullName>
    </submittedName>
</protein>
<sequence>FNPISREKLKRDSLVACVQRQQSLWPKAKLGTFNKHTTNMPTMIRALLGEPFTTTDPLPGAAAAAANTPQPSTVSHHSLHGAPVSVSLLVSSIASGPAKLGTPDLDHEGYQKILAIIPSTEHSSQVISYDKDLLCISNDDVLQIFVLAEIRSSLSLFSSSSASETAERERVPLTESEFNYLHGLAKNSPGYEEFDGKHNQRLVNVLRVNHWRFAATFFNEHHKKPWPANIKRSGGRLITKGAIGDVLKLGSTALTEAIKMTRLISVYYDEQSPHRAQEVVDLVENRGTTAKTVGAEVLK</sequence>
<feature type="non-terminal residue" evidence="1">
    <location>
        <position position="299"/>
    </location>
</feature>
<proteinExistence type="predicted"/>
<reference evidence="1 2" key="1">
    <citation type="journal article" date="2024" name="J Genomics">
        <title>Draft genome sequencing and assembly of Favolaschia claudopus CIRM-BRFM 2984 isolated from oak limbs.</title>
        <authorList>
            <person name="Navarro D."/>
            <person name="Drula E."/>
            <person name="Chaduli D."/>
            <person name="Cazenave R."/>
            <person name="Ahrendt S."/>
            <person name="Wang J."/>
            <person name="Lipzen A."/>
            <person name="Daum C."/>
            <person name="Barry K."/>
            <person name="Grigoriev I.V."/>
            <person name="Favel A."/>
            <person name="Rosso M.N."/>
            <person name="Martin F."/>
        </authorList>
    </citation>
    <scope>NUCLEOTIDE SEQUENCE [LARGE SCALE GENOMIC DNA]</scope>
    <source>
        <strain evidence="1 2">CIRM-BRFM 2984</strain>
    </source>
</reference>
<dbReference type="EMBL" id="JAWWNJ010000060">
    <property type="protein sequence ID" value="KAK7013280.1"/>
    <property type="molecule type" value="Genomic_DNA"/>
</dbReference>
<dbReference type="AlphaFoldDB" id="A0AAW0AK41"/>
<name>A0AAW0AK41_9AGAR</name>
<dbReference type="Proteomes" id="UP001362999">
    <property type="component" value="Unassembled WGS sequence"/>
</dbReference>
<feature type="non-terminal residue" evidence="1">
    <location>
        <position position="1"/>
    </location>
</feature>
<comment type="caution">
    <text evidence="1">The sequence shown here is derived from an EMBL/GenBank/DDBJ whole genome shotgun (WGS) entry which is preliminary data.</text>
</comment>
<gene>
    <name evidence="1" type="ORF">R3P38DRAFT_3580908</name>
</gene>